<evidence type="ECO:0000313" key="1">
    <source>
        <dbReference type="EMBL" id="KAJ9127108.1"/>
    </source>
</evidence>
<dbReference type="Proteomes" id="UP001234202">
    <property type="component" value="Unassembled WGS sequence"/>
</dbReference>
<comment type="caution">
    <text evidence="1">The sequence shown here is derived from an EMBL/GenBank/DDBJ whole genome shotgun (WGS) entry which is preliminary data.</text>
</comment>
<sequence length="791" mass="88864">MATSSIPHPSVHQGGQLQVFKGDTDNHMIHDFGASAGTAQSQCNYAVHYADAEHKVLPVIKGYRLALVYSICLPEESTQPAPSPLAIERAMPLLKPLAELADADRDFHYYFKHEYTPDSITKLGVRSLEGEDQARVRSLRIANEALPADQRFNFYLLHCSRYTLSSNSETWNIEAWGTEEDKPEYQLEGQALAKRYRKLKVADVLNPDKQSRAQRWRGHRTVTHSGNLGNEAPSRETTYEKYLLLASPAKSTDSRMLALIGVGVHFRNLLSRGAEQHATSNFVQRVVKMKQQNCFDHKKHTDFGRNLYKHIASKPELHHLIPDYFELFPCGSHVPEDPPRSYSYLSSYQEITTTPFIDVFQTIQKPDIWETLGDKIVNGFAGKTLYILKFLEEATNSMILLPEVKGLLNNKLLELFRYPADVITDPKALNAEKLQQKLWSVILANEGTDALLHLARTYVAYFPQGGFAKLSEGERFKDLLRLATLGSTWDAISPAVVKGFETDMEGALIFPAPSYLRNSASSNAARLKAMWDTAMIIDINAEGGESDLDAASKLLKEYVKETPISIYKAADTSKKSRSKNPPIADFTDNIQLAKKFPTVWDAAKFKTLPAMGSDMEIALRFIKECRLADLPDTVWGHSVDVCTSIRATPTDAELNDEALQARRPANSHPVQNNGGEHGSVPLDDSLDAFIRGPEKTFKITRRFGSLADARRYTQRIYFRHSSATAVVNGRGRDTFVLITKTLEHAQDLEAKTQRLKEEQDQLRELLSLSNDDRPPPSKKPRLDYGEINVID</sequence>
<evidence type="ECO:0000313" key="2">
    <source>
        <dbReference type="Proteomes" id="UP001234202"/>
    </source>
</evidence>
<dbReference type="EMBL" id="JASBWV010000003">
    <property type="protein sequence ID" value="KAJ9127108.1"/>
    <property type="molecule type" value="Genomic_DNA"/>
</dbReference>
<protein>
    <submittedName>
        <fullName evidence="1">Uncharacterized protein</fullName>
    </submittedName>
</protein>
<keyword evidence="2" id="KW-1185">Reference proteome</keyword>
<organism evidence="1 2">
    <name type="scientific">Naganishia onofrii</name>
    <dbReference type="NCBI Taxonomy" id="1851511"/>
    <lineage>
        <taxon>Eukaryota</taxon>
        <taxon>Fungi</taxon>
        <taxon>Dikarya</taxon>
        <taxon>Basidiomycota</taxon>
        <taxon>Agaricomycotina</taxon>
        <taxon>Tremellomycetes</taxon>
        <taxon>Filobasidiales</taxon>
        <taxon>Filobasidiaceae</taxon>
        <taxon>Naganishia</taxon>
    </lineage>
</organism>
<name>A0ACC2XTC6_9TREE</name>
<proteinExistence type="predicted"/>
<gene>
    <name evidence="1" type="ORF">QFC24_001343</name>
</gene>
<reference evidence="1" key="1">
    <citation type="submission" date="2023-04" db="EMBL/GenBank/DDBJ databases">
        <title>Draft Genome sequencing of Naganishia species isolated from polar environments using Oxford Nanopore Technology.</title>
        <authorList>
            <person name="Leo P."/>
            <person name="Venkateswaran K."/>
        </authorList>
    </citation>
    <scope>NUCLEOTIDE SEQUENCE</scope>
    <source>
        <strain evidence="1">DBVPG 5303</strain>
    </source>
</reference>
<accession>A0ACC2XTC6</accession>